<name>A0ACB8GUT5_PSICU</name>
<comment type="caution">
    <text evidence="1">The sequence shown here is derived from an EMBL/GenBank/DDBJ whole genome shotgun (WGS) entry which is preliminary data.</text>
</comment>
<evidence type="ECO:0000313" key="1">
    <source>
        <dbReference type="EMBL" id="KAH9479500.1"/>
    </source>
</evidence>
<organism evidence="1 2">
    <name type="scientific">Psilocybe cubensis</name>
    <name type="common">Psychedelic mushroom</name>
    <name type="synonym">Stropharia cubensis</name>
    <dbReference type="NCBI Taxonomy" id="181762"/>
    <lineage>
        <taxon>Eukaryota</taxon>
        <taxon>Fungi</taxon>
        <taxon>Dikarya</taxon>
        <taxon>Basidiomycota</taxon>
        <taxon>Agaricomycotina</taxon>
        <taxon>Agaricomycetes</taxon>
        <taxon>Agaricomycetidae</taxon>
        <taxon>Agaricales</taxon>
        <taxon>Agaricineae</taxon>
        <taxon>Strophariaceae</taxon>
        <taxon>Psilocybe</taxon>
    </lineage>
</organism>
<sequence>MHNKIAENLFGTIGTICWTAQLIPQVWKSYRTKSTKGLSHWLMLLWGISAVFQGVYALLQKLNIPLEVQPQIFVFLSFLSWGQCQYYGSQRSLRASVILTTIIIIFFGILELTIVLVVRPSHNRGNHAAADAFGIFGSILVSLALFPQYWEIYKYKEVIGISMVFIWVDIMGGVFNLLSLAFKEKFDAIAAVTYSLVVVLDGVIVVAAMILNPRAHKRRRDTLGREKNEESHASLWEPSRPGSQRPSLENRESSYSNVDRRPYSDTKNNETRDGLPSYTERDQTRDGDTPTNEAEDVDQPPGYEGCLRYKLQRSELEWVGRCVYVMCSSTKGAE</sequence>
<evidence type="ECO:0000313" key="2">
    <source>
        <dbReference type="Proteomes" id="UP000664032"/>
    </source>
</evidence>
<protein>
    <submittedName>
        <fullName evidence="1">Uncharacterized protein</fullName>
    </submittedName>
</protein>
<gene>
    <name evidence="1" type="ORF">JR316_0008094</name>
</gene>
<reference evidence="1" key="1">
    <citation type="submission" date="2021-10" db="EMBL/GenBank/DDBJ databases">
        <title>Psilocybe cubensis genome.</title>
        <authorList>
            <person name="Mckernan K.J."/>
            <person name="Crawford S."/>
            <person name="Trippe A."/>
            <person name="Kane L.T."/>
            <person name="Mclaughlin S."/>
        </authorList>
    </citation>
    <scope>NUCLEOTIDE SEQUENCE</scope>
    <source>
        <strain evidence="1">MGC-MH-2018</strain>
    </source>
</reference>
<dbReference type="EMBL" id="JAFIQS020000007">
    <property type="protein sequence ID" value="KAH9479500.1"/>
    <property type="molecule type" value="Genomic_DNA"/>
</dbReference>
<dbReference type="Proteomes" id="UP000664032">
    <property type="component" value="Unassembled WGS sequence"/>
</dbReference>
<keyword evidence="2" id="KW-1185">Reference proteome</keyword>
<accession>A0ACB8GUT5</accession>
<proteinExistence type="predicted"/>